<dbReference type="PANTHER" id="PTHR10071:SF281">
    <property type="entry name" value="BOX A-BINDING FACTOR-RELATED"/>
    <property type="match status" value="1"/>
</dbReference>
<dbReference type="EMBL" id="QEAP01000163">
    <property type="protein sequence ID" value="TPX73805.1"/>
    <property type="molecule type" value="Genomic_DNA"/>
</dbReference>
<evidence type="ECO:0000313" key="10">
    <source>
        <dbReference type="Proteomes" id="UP000320333"/>
    </source>
</evidence>
<proteinExistence type="predicted"/>
<evidence type="ECO:0000256" key="3">
    <source>
        <dbReference type="ARBA" id="ARBA00022771"/>
    </source>
</evidence>
<keyword evidence="2" id="KW-0479">Metal-binding</keyword>
<dbReference type="Pfam" id="PF00320">
    <property type="entry name" value="GATA"/>
    <property type="match status" value="1"/>
</dbReference>
<protein>
    <recommendedName>
        <fullName evidence="8">GATA-type domain-containing protein</fullName>
    </recommendedName>
</protein>
<accession>A0A507FDI5</accession>
<name>A0A507FDI5_9FUNG</name>
<dbReference type="CDD" id="cd00202">
    <property type="entry name" value="ZnF_GATA"/>
    <property type="match status" value="1"/>
</dbReference>
<dbReference type="InterPro" id="IPR000679">
    <property type="entry name" value="Znf_GATA"/>
</dbReference>
<keyword evidence="5" id="KW-0539">Nucleus</keyword>
<sequence>MSAATPTATAATAAVYSPTPSPPSADEALVATFLSQYPQLHRAFLRSLEGASLPDVPTLPSPGSSIAGTVSMVSMASISGCEEPSLKEESATESFFSDLEQVQSPAPSEDSYSEEPVPKRRMTGIKYNQHRCANCDTTVASRWRRDDEGQRVCNACGVYFRLYGRKRVVAKTAKVVKRRNRIAKDSSLYDSE</sequence>
<dbReference type="Gene3D" id="3.30.50.10">
    <property type="entry name" value="Erythroid Transcription Factor GATA-1, subunit A"/>
    <property type="match status" value="1"/>
</dbReference>
<dbReference type="GO" id="GO:0000122">
    <property type="term" value="P:negative regulation of transcription by RNA polymerase II"/>
    <property type="evidence" value="ECO:0007669"/>
    <property type="project" value="TreeGrafter"/>
</dbReference>
<dbReference type="GO" id="GO:0005634">
    <property type="term" value="C:nucleus"/>
    <property type="evidence" value="ECO:0007669"/>
    <property type="project" value="UniProtKB-SubCell"/>
</dbReference>
<evidence type="ECO:0000256" key="1">
    <source>
        <dbReference type="ARBA" id="ARBA00004123"/>
    </source>
</evidence>
<evidence type="ECO:0000256" key="4">
    <source>
        <dbReference type="ARBA" id="ARBA00022833"/>
    </source>
</evidence>
<evidence type="ECO:0000313" key="9">
    <source>
        <dbReference type="EMBL" id="TPX73805.1"/>
    </source>
</evidence>
<dbReference type="InterPro" id="IPR039355">
    <property type="entry name" value="Transcription_factor_GATA"/>
</dbReference>
<dbReference type="PANTHER" id="PTHR10071">
    <property type="entry name" value="TRANSCRIPTION FACTOR GATA FAMILY MEMBER"/>
    <property type="match status" value="1"/>
</dbReference>
<dbReference type="GO" id="GO:0000981">
    <property type="term" value="F:DNA-binding transcription factor activity, RNA polymerase II-specific"/>
    <property type="evidence" value="ECO:0007669"/>
    <property type="project" value="TreeGrafter"/>
</dbReference>
<dbReference type="PROSITE" id="PS50114">
    <property type="entry name" value="GATA_ZN_FINGER_2"/>
    <property type="match status" value="1"/>
</dbReference>
<evidence type="ECO:0000256" key="6">
    <source>
        <dbReference type="PROSITE-ProRule" id="PRU00094"/>
    </source>
</evidence>
<dbReference type="STRING" id="246404.A0A507FDI5"/>
<keyword evidence="4" id="KW-0862">Zinc</keyword>
<comment type="subcellular location">
    <subcellularLocation>
        <location evidence="1">Nucleus</location>
    </subcellularLocation>
</comment>
<evidence type="ECO:0000259" key="8">
    <source>
        <dbReference type="PROSITE" id="PS50114"/>
    </source>
</evidence>
<dbReference type="GO" id="GO:0045944">
    <property type="term" value="P:positive regulation of transcription by RNA polymerase II"/>
    <property type="evidence" value="ECO:0007669"/>
    <property type="project" value="TreeGrafter"/>
</dbReference>
<dbReference type="PRINTS" id="PR00619">
    <property type="entry name" value="GATAZNFINGER"/>
</dbReference>
<reference evidence="9 10" key="1">
    <citation type="journal article" date="2019" name="Sci. Rep.">
        <title>Comparative genomics of chytrid fungi reveal insights into the obligate biotrophic and pathogenic lifestyle of Synchytrium endobioticum.</title>
        <authorList>
            <person name="van de Vossenberg B.T.L.H."/>
            <person name="Warris S."/>
            <person name="Nguyen H.D.T."/>
            <person name="van Gent-Pelzer M.P.E."/>
            <person name="Joly D.L."/>
            <person name="van de Geest H.C."/>
            <person name="Bonants P.J.M."/>
            <person name="Smith D.S."/>
            <person name="Levesque C.A."/>
            <person name="van der Lee T.A.J."/>
        </authorList>
    </citation>
    <scope>NUCLEOTIDE SEQUENCE [LARGE SCALE GENOMIC DNA]</scope>
    <source>
        <strain evidence="9 10">CBS 675.73</strain>
    </source>
</reference>
<keyword evidence="10" id="KW-1185">Reference proteome</keyword>
<dbReference type="GO" id="GO:0000978">
    <property type="term" value="F:RNA polymerase II cis-regulatory region sequence-specific DNA binding"/>
    <property type="evidence" value="ECO:0007669"/>
    <property type="project" value="TreeGrafter"/>
</dbReference>
<feature type="region of interest" description="Disordered" evidence="7">
    <location>
        <begin position="99"/>
        <end position="118"/>
    </location>
</feature>
<keyword evidence="3 6" id="KW-0863">Zinc-finger</keyword>
<evidence type="ECO:0000256" key="7">
    <source>
        <dbReference type="SAM" id="MobiDB-lite"/>
    </source>
</evidence>
<feature type="region of interest" description="Disordered" evidence="7">
    <location>
        <begin position="1"/>
        <end position="22"/>
    </location>
</feature>
<gene>
    <name evidence="9" type="ORF">CcCBS67573_g04929</name>
</gene>
<dbReference type="SUPFAM" id="SSF57716">
    <property type="entry name" value="Glucocorticoid receptor-like (DNA-binding domain)"/>
    <property type="match status" value="1"/>
</dbReference>
<dbReference type="GO" id="GO:0008270">
    <property type="term" value="F:zinc ion binding"/>
    <property type="evidence" value="ECO:0007669"/>
    <property type="project" value="UniProtKB-KW"/>
</dbReference>
<evidence type="ECO:0000256" key="2">
    <source>
        <dbReference type="ARBA" id="ARBA00022723"/>
    </source>
</evidence>
<feature type="domain" description="GATA-type" evidence="8">
    <location>
        <begin position="126"/>
        <end position="179"/>
    </location>
</feature>
<feature type="compositionally biased region" description="Low complexity" evidence="7">
    <location>
        <begin position="1"/>
        <end position="18"/>
    </location>
</feature>
<comment type="caution">
    <text evidence="9">The sequence shown here is derived from an EMBL/GenBank/DDBJ whole genome shotgun (WGS) entry which is preliminary data.</text>
</comment>
<dbReference type="Proteomes" id="UP000320333">
    <property type="component" value="Unassembled WGS sequence"/>
</dbReference>
<evidence type="ECO:0000256" key="5">
    <source>
        <dbReference type="ARBA" id="ARBA00023242"/>
    </source>
</evidence>
<dbReference type="SMART" id="SM00401">
    <property type="entry name" value="ZnF_GATA"/>
    <property type="match status" value="1"/>
</dbReference>
<dbReference type="AlphaFoldDB" id="A0A507FDI5"/>
<organism evidence="9 10">
    <name type="scientific">Chytriomyces confervae</name>
    <dbReference type="NCBI Taxonomy" id="246404"/>
    <lineage>
        <taxon>Eukaryota</taxon>
        <taxon>Fungi</taxon>
        <taxon>Fungi incertae sedis</taxon>
        <taxon>Chytridiomycota</taxon>
        <taxon>Chytridiomycota incertae sedis</taxon>
        <taxon>Chytridiomycetes</taxon>
        <taxon>Chytridiales</taxon>
        <taxon>Chytriomycetaceae</taxon>
        <taxon>Chytriomyces</taxon>
    </lineage>
</organism>
<dbReference type="InterPro" id="IPR013088">
    <property type="entry name" value="Znf_NHR/GATA"/>
</dbReference>
<dbReference type="OrthoDB" id="515401at2759"/>